<proteinExistence type="predicted"/>
<feature type="compositionally biased region" description="Basic residues" evidence="1">
    <location>
        <begin position="36"/>
        <end position="52"/>
    </location>
</feature>
<evidence type="ECO:0000256" key="1">
    <source>
        <dbReference type="SAM" id="MobiDB-lite"/>
    </source>
</evidence>
<dbReference type="Gramene" id="ESW23931">
    <property type="protein sequence ID" value="ESW23931"/>
    <property type="gene ID" value="PHAVU_004G088500g"/>
</dbReference>
<dbReference type="Proteomes" id="UP000000226">
    <property type="component" value="Chromosome 4"/>
</dbReference>
<accession>V7C4T7</accession>
<reference evidence="3" key="1">
    <citation type="journal article" date="2014" name="Nat. Genet.">
        <title>A reference genome for common bean and genome-wide analysis of dual domestications.</title>
        <authorList>
            <person name="Schmutz J."/>
            <person name="McClean P.E."/>
            <person name="Mamidi S."/>
            <person name="Wu G.A."/>
            <person name="Cannon S.B."/>
            <person name="Grimwood J."/>
            <person name="Jenkins J."/>
            <person name="Shu S."/>
            <person name="Song Q."/>
            <person name="Chavarro C."/>
            <person name="Torres-Torres M."/>
            <person name="Geffroy V."/>
            <person name="Moghaddam S.M."/>
            <person name="Gao D."/>
            <person name="Abernathy B."/>
            <person name="Barry K."/>
            <person name="Blair M."/>
            <person name="Brick M.A."/>
            <person name="Chovatia M."/>
            <person name="Gepts P."/>
            <person name="Goodstein D.M."/>
            <person name="Gonzales M."/>
            <person name="Hellsten U."/>
            <person name="Hyten D.L."/>
            <person name="Jia G."/>
            <person name="Kelly J.D."/>
            <person name="Kudrna D."/>
            <person name="Lee R."/>
            <person name="Richard M.M."/>
            <person name="Miklas P.N."/>
            <person name="Osorno J.M."/>
            <person name="Rodrigues J."/>
            <person name="Thareau V."/>
            <person name="Urrea C.A."/>
            <person name="Wang M."/>
            <person name="Yu Y."/>
            <person name="Zhang M."/>
            <person name="Wing R.A."/>
            <person name="Cregan P.B."/>
            <person name="Rokhsar D.S."/>
            <person name="Jackson S.A."/>
        </authorList>
    </citation>
    <scope>NUCLEOTIDE SEQUENCE [LARGE SCALE GENOMIC DNA]</scope>
    <source>
        <strain evidence="3">cv. G19833</strain>
    </source>
</reference>
<evidence type="ECO:0000313" key="2">
    <source>
        <dbReference type="EMBL" id="ESW23931.1"/>
    </source>
</evidence>
<feature type="compositionally biased region" description="Basic and acidic residues" evidence="1">
    <location>
        <begin position="13"/>
        <end position="35"/>
    </location>
</feature>
<sequence>MALIWRSDREAERARRRSDREAERARRRSDREAERARKRSVRGGARRQRRRNATFAMVHEGDGDEQECARWYAVVREGGVNEKSCGDKHNQRHKLRKIRVSFQIRVSVFKIRVLLI</sequence>
<dbReference type="AlphaFoldDB" id="V7C4T7"/>
<feature type="region of interest" description="Disordered" evidence="1">
    <location>
        <begin position="13"/>
        <end position="53"/>
    </location>
</feature>
<protein>
    <submittedName>
        <fullName evidence="2">Uncharacterized protein</fullName>
    </submittedName>
</protein>
<gene>
    <name evidence="2" type="ORF">PHAVU_004G088500g</name>
</gene>
<name>V7C4T7_PHAVU</name>
<evidence type="ECO:0000313" key="3">
    <source>
        <dbReference type="Proteomes" id="UP000000226"/>
    </source>
</evidence>
<keyword evidence="3" id="KW-1185">Reference proteome</keyword>
<organism evidence="2 3">
    <name type="scientific">Phaseolus vulgaris</name>
    <name type="common">Kidney bean</name>
    <name type="synonym">French bean</name>
    <dbReference type="NCBI Taxonomy" id="3885"/>
    <lineage>
        <taxon>Eukaryota</taxon>
        <taxon>Viridiplantae</taxon>
        <taxon>Streptophyta</taxon>
        <taxon>Embryophyta</taxon>
        <taxon>Tracheophyta</taxon>
        <taxon>Spermatophyta</taxon>
        <taxon>Magnoliopsida</taxon>
        <taxon>eudicotyledons</taxon>
        <taxon>Gunneridae</taxon>
        <taxon>Pentapetalae</taxon>
        <taxon>rosids</taxon>
        <taxon>fabids</taxon>
        <taxon>Fabales</taxon>
        <taxon>Fabaceae</taxon>
        <taxon>Papilionoideae</taxon>
        <taxon>50 kb inversion clade</taxon>
        <taxon>NPAAA clade</taxon>
        <taxon>indigoferoid/millettioid clade</taxon>
        <taxon>Phaseoleae</taxon>
        <taxon>Phaseolus</taxon>
    </lineage>
</organism>
<dbReference type="EMBL" id="CM002291">
    <property type="protein sequence ID" value="ESW23931.1"/>
    <property type="molecule type" value="Genomic_DNA"/>
</dbReference>